<feature type="domain" description="C2H2-type" evidence="12">
    <location>
        <begin position="322"/>
        <end position="349"/>
    </location>
</feature>
<dbReference type="FunFam" id="3.30.160.60:FF:000260">
    <property type="entry name" value="Spalt-like transcription factor 1"/>
    <property type="match status" value="1"/>
</dbReference>
<dbReference type="GO" id="GO:0043007">
    <property type="term" value="P:maintenance of rDNA"/>
    <property type="evidence" value="ECO:0007669"/>
    <property type="project" value="EnsemblMetazoa"/>
</dbReference>
<feature type="domain" description="C2H2-type" evidence="12">
    <location>
        <begin position="435"/>
        <end position="458"/>
    </location>
</feature>
<feature type="domain" description="C2H2-type" evidence="12">
    <location>
        <begin position="587"/>
        <end position="614"/>
    </location>
</feature>
<feature type="compositionally biased region" description="Low complexity" evidence="11">
    <location>
        <begin position="136"/>
        <end position="145"/>
    </location>
</feature>
<dbReference type="FunFam" id="3.30.160.60:FF:000049">
    <property type="entry name" value="transcriptional repressor CTCF isoform X1"/>
    <property type="match status" value="2"/>
</dbReference>
<evidence type="ECO:0000259" key="12">
    <source>
        <dbReference type="PROSITE" id="PS50157"/>
    </source>
</evidence>
<evidence type="ECO:0000256" key="11">
    <source>
        <dbReference type="SAM" id="MobiDB-lite"/>
    </source>
</evidence>
<comment type="subcellular location">
    <subcellularLocation>
        <location evidence="1">Nucleus</location>
    </subcellularLocation>
</comment>
<keyword evidence="7" id="KW-0238">DNA-binding</keyword>
<evidence type="ECO:0000256" key="3">
    <source>
        <dbReference type="ARBA" id="ARBA00022737"/>
    </source>
</evidence>
<accession>A0A0J9UG46</accession>
<keyword evidence="8" id="KW-0804">Transcription</keyword>
<feature type="compositionally biased region" description="Polar residues" evidence="11">
    <location>
        <begin position="122"/>
        <end position="132"/>
    </location>
</feature>
<gene>
    <name evidence="13" type="primary">Dsim\GD13065</name>
    <name evidence="13" type="ORF">Dsimw501_GD13065</name>
</gene>
<dbReference type="InterPro" id="IPR013087">
    <property type="entry name" value="Znf_C2H2_type"/>
</dbReference>
<dbReference type="KEGG" id="dsi:Dsimw501_GD13065"/>
<feature type="region of interest" description="Disordered" evidence="11">
    <location>
        <begin position="645"/>
        <end position="664"/>
    </location>
</feature>
<dbReference type="InterPro" id="IPR036236">
    <property type="entry name" value="Znf_C2H2_sf"/>
</dbReference>
<feature type="compositionally biased region" description="Low complexity" evidence="11">
    <location>
        <begin position="158"/>
        <end position="171"/>
    </location>
</feature>
<dbReference type="SMART" id="SM00355">
    <property type="entry name" value="ZnF_C2H2"/>
    <property type="match status" value="11"/>
</dbReference>
<dbReference type="GO" id="GO:0071514">
    <property type="term" value="P:genomic imprinting"/>
    <property type="evidence" value="ECO:0007669"/>
    <property type="project" value="EnsemblMetazoa"/>
</dbReference>
<keyword evidence="6" id="KW-0805">Transcription regulation</keyword>
<evidence type="ECO:0000256" key="1">
    <source>
        <dbReference type="ARBA" id="ARBA00004123"/>
    </source>
</evidence>
<evidence type="ECO:0000256" key="5">
    <source>
        <dbReference type="ARBA" id="ARBA00022833"/>
    </source>
</evidence>
<feature type="domain" description="C2H2-type" evidence="12">
    <location>
        <begin position="350"/>
        <end position="378"/>
    </location>
</feature>
<dbReference type="GO" id="GO:0043035">
    <property type="term" value="F:chromatin insulator sequence binding"/>
    <property type="evidence" value="ECO:0007669"/>
    <property type="project" value="EnsemblMetazoa"/>
</dbReference>
<feature type="compositionally biased region" description="Acidic residues" evidence="11">
    <location>
        <begin position="63"/>
        <end position="91"/>
    </location>
</feature>
<feature type="domain" description="C2H2-type" evidence="12">
    <location>
        <begin position="550"/>
        <end position="578"/>
    </location>
</feature>
<dbReference type="InterPro" id="IPR050331">
    <property type="entry name" value="Zinc_finger"/>
</dbReference>
<proteinExistence type="predicted"/>
<keyword evidence="4 10" id="KW-0863">Zinc-finger</keyword>
<keyword evidence="9" id="KW-0539">Nucleus</keyword>
<evidence type="ECO:0000256" key="7">
    <source>
        <dbReference type="ARBA" id="ARBA00023125"/>
    </source>
</evidence>
<dbReference type="EMBL" id="CM002912">
    <property type="protein sequence ID" value="KMY98070.1"/>
    <property type="molecule type" value="Genomic_DNA"/>
</dbReference>
<keyword evidence="5" id="KW-0862">Zinc</keyword>
<dbReference type="Pfam" id="PF00096">
    <property type="entry name" value="zf-C2H2"/>
    <property type="match status" value="5"/>
</dbReference>
<reference evidence="13" key="3">
    <citation type="submission" date="2015-04" db="EMBL/GenBank/DDBJ databases">
        <authorList>
            <consortium name="FlyBase"/>
        </authorList>
    </citation>
    <scope>NUCLEOTIDE SEQUENCE</scope>
    <source>
        <strain evidence="13">W501</strain>
    </source>
</reference>
<evidence type="ECO:0000256" key="10">
    <source>
        <dbReference type="PROSITE-ProRule" id="PRU00042"/>
    </source>
</evidence>
<dbReference type="PROSITE" id="PS00028">
    <property type="entry name" value="ZINC_FINGER_C2H2_1"/>
    <property type="match status" value="7"/>
</dbReference>
<protein>
    <recommendedName>
        <fullName evidence="12">C2H2-type domain-containing protein</fullName>
    </recommendedName>
</protein>
<dbReference type="AlphaFoldDB" id="A0A0J9UG46"/>
<feature type="domain" description="C2H2-type" evidence="12">
    <location>
        <begin position="294"/>
        <end position="321"/>
    </location>
</feature>
<dbReference type="OrthoDB" id="6077919at2759"/>
<dbReference type="SUPFAM" id="SSF57667">
    <property type="entry name" value="beta-beta-alpha zinc fingers"/>
    <property type="match status" value="6"/>
</dbReference>
<keyword evidence="2" id="KW-0479">Metal-binding</keyword>
<dbReference type="GO" id="GO:0045892">
    <property type="term" value="P:negative regulation of DNA-templated transcription"/>
    <property type="evidence" value="ECO:0007669"/>
    <property type="project" value="EnsemblMetazoa"/>
</dbReference>
<dbReference type="PANTHER" id="PTHR16515">
    <property type="entry name" value="PR DOMAIN ZINC FINGER PROTEIN"/>
    <property type="match status" value="1"/>
</dbReference>
<dbReference type="FunFam" id="3.30.160.60:FF:000373">
    <property type="entry name" value="Putative transcriptional repressor ctcf"/>
    <property type="match status" value="1"/>
</dbReference>
<dbReference type="PROSITE" id="PS50157">
    <property type="entry name" value="ZINC_FINGER_C2H2_2"/>
    <property type="match status" value="11"/>
</dbReference>
<reference evidence="13" key="2">
    <citation type="submission" date="2014-06" db="EMBL/GenBank/DDBJ databases">
        <authorList>
            <person name="Hu T."/>
            <person name="Eisen M.B."/>
            <person name="Thornton K.R."/>
            <person name="Andolfatto P."/>
        </authorList>
    </citation>
    <scope>NUCLEOTIDE SEQUENCE</scope>
    <source>
        <strain evidence="13">W501</strain>
    </source>
</reference>
<sequence length="818" mass="93122">MPRRTKKDEDPEDLQTFLNNFHKEIEGNSDEKVVNTILEAISAEAIDLNENGEEAGGSKPMEEAEEEQLADAEEAEEEEDDEDKYFIDDEGNCYIKTTPKKQKELQKKLKQAAAKPGKATRSVVSTATNKSINLRPAKSTPKATPSKPPPEPKAISVRPARAAAAKAKQSAMPPPPASVVKVPAPRGRPRKNPVIPKPEPMDLERELEELVDEPDISSMVTIRLADYAVDEAAVEAATSTLTPNEAEVYEFEDNATDDENADKKDVDFVLSNKEVKLKPASSISQNSNASGHKYSCPHCPYTASKKFLITRHSRSHDVEPSFKCSICERSFRSNVGLQNHINTHMGNKPHKCKLCESAFTTSGELVRHTRYKHTKEKPHKCTECTYASVELTKLRRHMTCHTGERPYQCPHCTYASQDMFKLKRHMVIHTGEKKYQCDICKSRFTQSNSLKAHKLIHSVVDKPVFQCNYCPTTCGRKADLRVHIKHMHTSDVPITCRRCGQQLPDRYQYKLHVKSHEGEKCYSCKLCSYASVTQRHLASHMLIHLDEKPFHCDQCPQAFRQRQLLRRHMNLVHNEEYQPPEPREKLHKCPSCPREFTHKGNLMRHMETHDDSANAREKRRRLKLGRNVRLQKDGTVITLIKDQFVDMDQDQEENEEDDNPESYDLAEIEPENSEAEDADDDVETIVSDPIRQRIKPAPIIINKQARLAASEKQPMIINQRLRSQRGTKTFHIKEEPDNSDFTVEWQGDDGEVMVVELVNGDEEVLVKHEPSANSKISAKNCFGFEDDDDYEEYADAENEVDGASQEFLQLMDMIEQDS</sequence>
<dbReference type="GO" id="GO:0000976">
    <property type="term" value="F:transcription cis-regulatory region binding"/>
    <property type="evidence" value="ECO:0007669"/>
    <property type="project" value="EnsemblMetazoa"/>
</dbReference>
<name>A0A0J9UG46_DROSI</name>
<dbReference type="GO" id="GO:0008270">
    <property type="term" value="F:zinc ion binding"/>
    <property type="evidence" value="ECO:0007669"/>
    <property type="project" value="UniProtKB-KW"/>
</dbReference>
<keyword evidence="3" id="KW-0677">Repeat</keyword>
<dbReference type="Gene3D" id="3.30.160.60">
    <property type="entry name" value="Classic Zinc Finger"/>
    <property type="match status" value="9"/>
</dbReference>
<dbReference type="PANTHER" id="PTHR16515:SF66">
    <property type="entry name" value="C2H2-TYPE DOMAIN-CONTAINING PROTEIN"/>
    <property type="match status" value="1"/>
</dbReference>
<evidence type="ECO:0000256" key="2">
    <source>
        <dbReference type="ARBA" id="ARBA00022723"/>
    </source>
</evidence>
<dbReference type="GO" id="GO:0005634">
    <property type="term" value="C:nucleus"/>
    <property type="evidence" value="ECO:0007669"/>
    <property type="project" value="UniProtKB-SubCell"/>
</dbReference>
<dbReference type="FunFam" id="3.30.160.60:FF:000065">
    <property type="entry name" value="B-cell CLL/lymphoma 6, member B"/>
    <property type="match status" value="1"/>
</dbReference>
<reference evidence="13" key="1">
    <citation type="journal article" date="2013" name="Genome Res.">
        <title>A second-generation assembly of the Drosophila simulans genome provides new insights into patterns of lineage-specific divergence.</title>
        <authorList>
            <person name="Hu T.T."/>
            <person name="Eisen M.B."/>
            <person name="Thornton K.R."/>
            <person name="Andolfatto P."/>
        </authorList>
    </citation>
    <scope>NUCLEOTIDE SEQUENCE [LARGE SCALE GENOMIC DNA]</scope>
    <source>
        <strain evidence="13">W501</strain>
    </source>
</reference>
<evidence type="ECO:0000256" key="6">
    <source>
        <dbReference type="ARBA" id="ARBA00023015"/>
    </source>
</evidence>
<feature type="domain" description="C2H2-type" evidence="12">
    <location>
        <begin position="379"/>
        <end position="406"/>
    </location>
</feature>
<evidence type="ECO:0000256" key="8">
    <source>
        <dbReference type="ARBA" id="ARBA00023163"/>
    </source>
</evidence>
<feature type="domain" description="C2H2-type" evidence="12">
    <location>
        <begin position="494"/>
        <end position="521"/>
    </location>
</feature>
<evidence type="ECO:0000256" key="9">
    <source>
        <dbReference type="ARBA" id="ARBA00023242"/>
    </source>
</evidence>
<dbReference type="Proteomes" id="UP000035880">
    <property type="component" value="Chromosome 3L"/>
</dbReference>
<organism evidence="13">
    <name type="scientific">Drosophila simulans</name>
    <name type="common">Fruit fly</name>
    <dbReference type="NCBI Taxonomy" id="7240"/>
    <lineage>
        <taxon>Eukaryota</taxon>
        <taxon>Metazoa</taxon>
        <taxon>Ecdysozoa</taxon>
        <taxon>Arthropoda</taxon>
        <taxon>Hexapoda</taxon>
        <taxon>Insecta</taxon>
        <taxon>Pterygota</taxon>
        <taxon>Neoptera</taxon>
        <taxon>Endopterygota</taxon>
        <taxon>Diptera</taxon>
        <taxon>Brachycera</taxon>
        <taxon>Muscomorpha</taxon>
        <taxon>Ephydroidea</taxon>
        <taxon>Drosophilidae</taxon>
        <taxon>Drosophila</taxon>
        <taxon>Sophophora</taxon>
    </lineage>
</organism>
<feature type="domain" description="C2H2-type" evidence="12">
    <location>
        <begin position="407"/>
        <end position="434"/>
    </location>
</feature>
<dbReference type="FunFam" id="3.30.160.60:FF:001249">
    <property type="entry name" value="CTCF"/>
    <property type="match status" value="1"/>
</dbReference>
<evidence type="ECO:0000313" key="13">
    <source>
        <dbReference type="EMBL" id="KMY98070.1"/>
    </source>
</evidence>
<feature type="domain" description="C2H2-type" evidence="12">
    <location>
        <begin position="465"/>
        <end position="493"/>
    </location>
</feature>
<dbReference type="GO" id="GO:0035075">
    <property type="term" value="P:response to ecdysone"/>
    <property type="evidence" value="ECO:0007669"/>
    <property type="project" value="EnsemblMetazoa"/>
</dbReference>
<evidence type="ECO:0000256" key="4">
    <source>
        <dbReference type="ARBA" id="ARBA00022771"/>
    </source>
</evidence>
<feature type="domain" description="C2H2-type" evidence="12">
    <location>
        <begin position="522"/>
        <end position="549"/>
    </location>
</feature>
<dbReference type="Bgee" id="FBgn0184787">
    <property type="expression patterns" value="Expressed in embryo and 3 other cell types or tissues"/>
</dbReference>
<feature type="region of interest" description="Disordered" evidence="11">
    <location>
        <begin position="45"/>
        <end position="199"/>
    </location>
</feature>
<dbReference type="FunFam" id="3.30.160.60:FF:001668">
    <property type="entry name" value="transcriptional repressor CTCF"/>
    <property type="match status" value="1"/>
</dbReference>
<dbReference type="GO" id="GO:0007379">
    <property type="term" value="P:segment specification"/>
    <property type="evidence" value="ECO:0007669"/>
    <property type="project" value="EnsemblMetazoa"/>
</dbReference>